<dbReference type="Gene3D" id="3.90.550.10">
    <property type="entry name" value="Spore Coat Polysaccharide Biosynthesis Protein SpsA, Chain A"/>
    <property type="match status" value="1"/>
</dbReference>
<proteinExistence type="predicted"/>
<organism evidence="1 2">
    <name type="scientific">Phormidium pseudopriestleyi FRX01</name>
    <dbReference type="NCBI Taxonomy" id="1759528"/>
    <lineage>
        <taxon>Bacteria</taxon>
        <taxon>Bacillati</taxon>
        <taxon>Cyanobacteriota</taxon>
        <taxon>Cyanophyceae</taxon>
        <taxon>Oscillatoriophycideae</taxon>
        <taxon>Oscillatoriales</taxon>
        <taxon>Oscillatoriaceae</taxon>
        <taxon>Phormidium</taxon>
    </lineage>
</organism>
<reference evidence="1 2" key="1">
    <citation type="submission" date="2021-03" db="EMBL/GenBank/DDBJ databases">
        <title>Metabolic Capacity of the Antarctic Cyanobacterium Phormidium pseudopriestleyi that Sustains Oxygenic Photosynthesis in the Presence of Hydrogen Sulfide.</title>
        <authorList>
            <person name="Lumian J.E."/>
            <person name="Jungblut A.D."/>
            <person name="Dillon M.L."/>
            <person name="Hawes I."/>
            <person name="Doran P.T."/>
            <person name="Mackey T.J."/>
            <person name="Dick G.J."/>
            <person name="Grettenberger C.L."/>
            <person name="Sumner D.Y."/>
        </authorList>
    </citation>
    <scope>NUCLEOTIDE SEQUENCE [LARGE SCALE GENOMIC DNA]</scope>
    <source>
        <strain evidence="1 2">FRX01</strain>
    </source>
</reference>
<gene>
    <name evidence="1" type="ORF">J0895_13710</name>
</gene>
<comment type="caution">
    <text evidence="1">The sequence shown here is derived from an EMBL/GenBank/DDBJ whole genome shotgun (WGS) entry which is preliminary data.</text>
</comment>
<protein>
    <recommendedName>
        <fullName evidence="3">Glycosyltransferase</fullName>
    </recommendedName>
</protein>
<sequence length="252" mass="29248">MAKTAILIVNARKPGHPDTYYPWLDLCLRQIERHDRSSDYQIYIANGEIEAEDISVVATYPKVKVFAYRTEKTGAAQHSAGLDFLIEQLDEDIEYFITLDSDAFPIRDRWIETLINFIETAATVVGVYRDEFVRELEPFVHISCLCMRKQDYYRLGIRFTDCHKPEQDFSHFATGEWLKRHASLVGLRRSNVKNRHFLLGGVYGNLIYHHGAGSRNPIFRTSLDLAHNEEIWSDLREDIFSNLDEVITEFLG</sequence>
<dbReference type="EMBL" id="JAFLQW010000364">
    <property type="protein sequence ID" value="MBO0350151.1"/>
    <property type="molecule type" value="Genomic_DNA"/>
</dbReference>
<dbReference type="InterPro" id="IPR029044">
    <property type="entry name" value="Nucleotide-diphossugar_trans"/>
</dbReference>
<accession>A0ABS3FSR9</accession>
<dbReference type="RefSeq" id="WP_207088646.1">
    <property type="nucleotide sequence ID" value="NZ_JAFLQW010000364.1"/>
</dbReference>
<evidence type="ECO:0000313" key="2">
    <source>
        <dbReference type="Proteomes" id="UP000664844"/>
    </source>
</evidence>
<keyword evidence="2" id="KW-1185">Reference proteome</keyword>
<evidence type="ECO:0008006" key="3">
    <source>
        <dbReference type="Google" id="ProtNLM"/>
    </source>
</evidence>
<dbReference type="SUPFAM" id="SSF53448">
    <property type="entry name" value="Nucleotide-diphospho-sugar transferases"/>
    <property type="match status" value="1"/>
</dbReference>
<name>A0ABS3FSR9_9CYAN</name>
<dbReference type="Proteomes" id="UP000664844">
    <property type="component" value="Unassembled WGS sequence"/>
</dbReference>
<evidence type="ECO:0000313" key="1">
    <source>
        <dbReference type="EMBL" id="MBO0350151.1"/>
    </source>
</evidence>